<organism evidence="2 3">
    <name type="scientific">Geothrix rubra</name>
    <dbReference type="NCBI Taxonomy" id="2927977"/>
    <lineage>
        <taxon>Bacteria</taxon>
        <taxon>Pseudomonadati</taxon>
        <taxon>Acidobacteriota</taxon>
        <taxon>Holophagae</taxon>
        <taxon>Holophagales</taxon>
        <taxon>Holophagaceae</taxon>
        <taxon>Geothrix</taxon>
    </lineage>
</organism>
<dbReference type="Pfam" id="PF09500">
    <property type="entry name" value="YiiD_C"/>
    <property type="match status" value="1"/>
</dbReference>
<reference evidence="2 3" key="1">
    <citation type="journal article" date="2023" name="Antonie Van Leeuwenhoek">
        <title>Mesoterricola silvestris gen. nov., sp. nov., Mesoterricola sediminis sp. nov., Geothrix oryzae sp. nov., Geothrix edaphica sp. nov., Geothrix rubra sp. nov., and Geothrix limicola sp. nov., six novel members of Acidobacteriota isolated from soils.</title>
        <authorList>
            <person name="Itoh H."/>
            <person name="Sugisawa Y."/>
            <person name="Mise K."/>
            <person name="Xu Z."/>
            <person name="Kuniyasu M."/>
            <person name="Ushijima N."/>
            <person name="Kawano K."/>
            <person name="Kobayashi E."/>
            <person name="Shiratori Y."/>
            <person name="Masuda Y."/>
            <person name="Senoo K."/>
        </authorList>
    </citation>
    <scope>NUCLEOTIDE SEQUENCE [LARGE SCALE GENOMIC DNA]</scope>
    <source>
        <strain evidence="2 3">Red803</strain>
    </source>
</reference>
<dbReference type="EMBL" id="BSDD01000001">
    <property type="protein sequence ID" value="GLH68714.1"/>
    <property type="molecule type" value="Genomic_DNA"/>
</dbReference>
<dbReference type="NCBIfam" id="TIGR02447">
    <property type="entry name" value="yiiD_Cterm"/>
    <property type="match status" value="1"/>
</dbReference>
<sequence>MVSGQDLQQYLHDHIPLSRAMGVTVRSVSAEGVTLEAPLAPNLNHRGTVFGGSASSLAILSAWALVHSRLRAEGLDSRLVIQRNTMAYESPTEGAFNATAALARPEAWPTFLRTLRRMGRARVAVVSELQCGGQRTGRFEGEFVALEAVRGPVSVDRPSPDR</sequence>
<name>A0ABQ5Q2W7_9BACT</name>
<protein>
    <recommendedName>
        <fullName evidence="1">Thioesterase putative domain-containing protein</fullName>
    </recommendedName>
</protein>
<evidence type="ECO:0000259" key="1">
    <source>
        <dbReference type="Pfam" id="PF09500"/>
    </source>
</evidence>
<evidence type="ECO:0000313" key="3">
    <source>
        <dbReference type="Proteomes" id="UP001165089"/>
    </source>
</evidence>
<dbReference type="InterPro" id="IPR012660">
    <property type="entry name" value="YiiD_C"/>
</dbReference>
<dbReference type="RefSeq" id="WP_285722296.1">
    <property type="nucleotide sequence ID" value="NZ_BSDD01000001.1"/>
</dbReference>
<dbReference type="Proteomes" id="UP001165089">
    <property type="component" value="Unassembled WGS sequence"/>
</dbReference>
<accession>A0ABQ5Q2W7</accession>
<comment type="caution">
    <text evidence="2">The sequence shown here is derived from an EMBL/GenBank/DDBJ whole genome shotgun (WGS) entry which is preliminary data.</text>
</comment>
<keyword evidence="3" id="KW-1185">Reference proteome</keyword>
<dbReference type="SUPFAM" id="SSF54637">
    <property type="entry name" value="Thioesterase/thiol ester dehydrase-isomerase"/>
    <property type="match status" value="1"/>
</dbReference>
<dbReference type="Gene3D" id="3.10.129.10">
    <property type="entry name" value="Hotdog Thioesterase"/>
    <property type="match status" value="1"/>
</dbReference>
<proteinExistence type="predicted"/>
<evidence type="ECO:0000313" key="2">
    <source>
        <dbReference type="EMBL" id="GLH68714.1"/>
    </source>
</evidence>
<dbReference type="InterPro" id="IPR029069">
    <property type="entry name" value="HotDog_dom_sf"/>
</dbReference>
<feature type="domain" description="Thioesterase putative" evidence="1">
    <location>
        <begin position="5"/>
        <end position="146"/>
    </location>
</feature>
<gene>
    <name evidence="2" type="ORF">GETHPA_02470</name>
</gene>